<evidence type="ECO:0000313" key="8">
    <source>
        <dbReference type="EMBL" id="ADV46726.1"/>
    </source>
</evidence>
<accession>E6X003</accession>
<keyword evidence="5 6" id="KW-0472">Membrane</keyword>
<protein>
    <recommendedName>
        <fullName evidence="7">NnrU domain-containing protein</fullName>
    </recommendedName>
</protein>
<dbReference type="eggNOG" id="COG2020">
    <property type="taxonomic scope" value="Bacteria"/>
</dbReference>
<feature type="domain" description="NnrU" evidence="7">
    <location>
        <begin position="56"/>
        <end position="214"/>
    </location>
</feature>
<sequence length="252" mass="29316">MKRHLFLLYGIVAYLIGLGTLLYLVFWVYPWSWMPTSIDSPKPGPLLPSLLWDLGLILLFGVQHSLMVRPRFKAWFDCYVSYGAQRPTYTLISSFFLALILVGWRPLPGILWHFEPGSFGWWVMTLLYFLGWGVAVIATFMINHFAMLGLYQAWRGWLGLGEAEAAFTERGFYRWIRHPIQAGTLLGLWATPVMSTGHLLFALSFTIYVLIGLYFEERDLMRTLGKPYADYRRRVPMLFPFIKAGEKRKEKR</sequence>
<organism evidence="8 9">
    <name type="scientific">Nitratifractor salsuginis (strain DSM 16511 / JCM 12458 / E9I37-1)</name>
    <dbReference type="NCBI Taxonomy" id="749222"/>
    <lineage>
        <taxon>Bacteria</taxon>
        <taxon>Pseudomonadati</taxon>
        <taxon>Campylobacterota</taxon>
        <taxon>Epsilonproteobacteria</taxon>
        <taxon>Campylobacterales</taxon>
        <taxon>Sulfurovaceae</taxon>
        <taxon>Nitratifractor</taxon>
    </lineage>
</organism>
<dbReference type="Pfam" id="PF07298">
    <property type="entry name" value="NnrU"/>
    <property type="match status" value="1"/>
</dbReference>
<gene>
    <name evidence="8" type="ordered locus">Nitsa_1478</name>
</gene>
<proteinExistence type="inferred from homology"/>
<evidence type="ECO:0000256" key="2">
    <source>
        <dbReference type="ARBA" id="ARBA00010631"/>
    </source>
</evidence>
<keyword evidence="3 6" id="KW-0812">Transmembrane</keyword>
<dbReference type="GO" id="GO:0016020">
    <property type="term" value="C:membrane"/>
    <property type="evidence" value="ECO:0007669"/>
    <property type="project" value="UniProtKB-SubCell"/>
</dbReference>
<dbReference type="PANTHER" id="PTHR31040">
    <property type="entry name" value="NURIM"/>
    <property type="match status" value="1"/>
</dbReference>
<reference evidence="8 9" key="1">
    <citation type="journal article" date="2011" name="Stand. Genomic Sci.">
        <title>Complete genome sequence of Nitratifractor salsuginis type strain (E9I37-1).</title>
        <authorList>
            <person name="Anderson I."/>
            <person name="Sikorski J."/>
            <person name="Zeytun A."/>
            <person name="Nolan M."/>
            <person name="Lapidus A."/>
            <person name="Lucas S."/>
            <person name="Hammon N."/>
            <person name="Deshpande S."/>
            <person name="Cheng J.F."/>
            <person name="Tapia R."/>
            <person name="Han C."/>
            <person name="Goodwin L."/>
            <person name="Pitluck S."/>
            <person name="Liolios K."/>
            <person name="Pagani I."/>
            <person name="Ivanova N."/>
            <person name="Huntemann M."/>
            <person name="Mavromatis K."/>
            <person name="Ovchinikova G."/>
            <person name="Pati A."/>
            <person name="Chen A."/>
            <person name="Palaniappan K."/>
            <person name="Land M."/>
            <person name="Hauser L."/>
            <person name="Brambilla E.M."/>
            <person name="Ngatchou-Djao O.D."/>
            <person name="Rohde M."/>
            <person name="Tindall B.J."/>
            <person name="Goker M."/>
            <person name="Detter J.C."/>
            <person name="Woyke T."/>
            <person name="Bristow J."/>
            <person name="Eisen J.A."/>
            <person name="Markowitz V."/>
            <person name="Hugenholtz P."/>
            <person name="Klenk H.P."/>
            <person name="Kyrpides N.C."/>
        </authorList>
    </citation>
    <scope>NUCLEOTIDE SEQUENCE [LARGE SCALE GENOMIC DNA]</scope>
    <source>
        <strain evidence="9">DSM 16511 / JCM 12458 / E9I37-1</strain>
    </source>
</reference>
<keyword evidence="9" id="KW-1185">Reference proteome</keyword>
<dbReference type="KEGG" id="nsa:Nitsa_1478"/>
<evidence type="ECO:0000313" key="9">
    <source>
        <dbReference type="Proteomes" id="UP000008633"/>
    </source>
</evidence>
<dbReference type="PANTHER" id="PTHR31040:SF1">
    <property type="entry name" value="NURIM"/>
    <property type="match status" value="1"/>
</dbReference>
<evidence type="ECO:0000256" key="3">
    <source>
        <dbReference type="ARBA" id="ARBA00022692"/>
    </source>
</evidence>
<evidence type="ECO:0000259" key="7">
    <source>
        <dbReference type="Pfam" id="PF07298"/>
    </source>
</evidence>
<comment type="subcellular location">
    <subcellularLocation>
        <location evidence="1">Membrane</location>
        <topology evidence="1">Multi-pass membrane protein</topology>
    </subcellularLocation>
</comment>
<dbReference type="OrthoDB" id="5417332at2"/>
<dbReference type="Gene3D" id="1.20.120.1630">
    <property type="match status" value="1"/>
</dbReference>
<evidence type="ECO:0000256" key="5">
    <source>
        <dbReference type="ARBA" id="ARBA00023136"/>
    </source>
</evidence>
<dbReference type="AlphaFoldDB" id="E6X003"/>
<feature type="transmembrane region" description="Helical" evidence="6">
    <location>
        <begin position="7"/>
        <end position="29"/>
    </location>
</feature>
<dbReference type="InterPro" id="IPR033580">
    <property type="entry name" value="Nurim-like"/>
</dbReference>
<keyword evidence="4 6" id="KW-1133">Transmembrane helix</keyword>
<reference evidence="9" key="2">
    <citation type="submission" date="2011-01" db="EMBL/GenBank/DDBJ databases">
        <title>The complete genome of Nitratifractor salsuginis DSM 16511.</title>
        <authorList>
            <consortium name="US DOE Joint Genome Institute (JGI-PGF)"/>
            <person name="Lucas S."/>
            <person name="Copeland A."/>
            <person name="Lapidus A."/>
            <person name="Bruce D."/>
            <person name="Goodwin L."/>
            <person name="Pitluck S."/>
            <person name="Kyrpides N."/>
            <person name="Mavromatis K."/>
            <person name="Ivanova N."/>
            <person name="Mikhailova N."/>
            <person name="Zeytun A."/>
            <person name="Detter J.C."/>
            <person name="Tapia R."/>
            <person name="Han C."/>
            <person name="Land M."/>
            <person name="Hauser L."/>
            <person name="Markowitz V."/>
            <person name="Cheng J.-F."/>
            <person name="Hugenholtz P."/>
            <person name="Woyke T."/>
            <person name="Wu D."/>
            <person name="Tindall B."/>
            <person name="Schuetze A."/>
            <person name="Brambilla E."/>
            <person name="Klenk H.-P."/>
            <person name="Eisen J.A."/>
        </authorList>
    </citation>
    <scope>NUCLEOTIDE SEQUENCE [LARGE SCALE GENOMIC DNA]</scope>
    <source>
        <strain evidence="9">DSM 16511 / JCM 12458 / E9I37-1</strain>
    </source>
</reference>
<dbReference type="EMBL" id="CP002452">
    <property type="protein sequence ID" value="ADV46726.1"/>
    <property type="molecule type" value="Genomic_DNA"/>
</dbReference>
<feature type="transmembrane region" description="Helical" evidence="6">
    <location>
        <begin position="119"/>
        <end position="151"/>
    </location>
</feature>
<dbReference type="InterPro" id="IPR009915">
    <property type="entry name" value="NnrU_dom"/>
</dbReference>
<evidence type="ECO:0000256" key="6">
    <source>
        <dbReference type="SAM" id="Phobius"/>
    </source>
</evidence>
<dbReference type="RefSeq" id="WP_013554415.1">
    <property type="nucleotide sequence ID" value="NC_014935.1"/>
</dbReference>
<dbReference type="Proteomes" id="UP000008633">
    <property type="component" value="Chromosome"/>
</dbReference>
<comment type="similarity">
    <text evidence="2">Belongs to the nurim family.</text>
</comment>
<evidence type="ECO:0000256" key="1">
    <source>
        <dbReference type="ARBA" id="ARBA00004141"/>
    </source>
</evidence>
<name>E6X003_NITSE</name>
<dbReference type="STRING" id="749222.Nitsa_1478"/>
<feature type="transmembrane region" description="Helical" evidence="6">
    <location>
        <begin position="89"/>
        <end position="107"/>
    </location>
</feature>
<feature type="transmembrane region" description="Helical" evidence="6">
    <location>
        <begin position="196"/>
        <end position="215"/>
    </location>
</feature>
<dbReference type="HOGENOM" id="CLU_084189_0_0_7"/>
<evidence type="ECO:0000256" key="4">
    <source>
        <dbReference type="ARBA" id="ARBA00022989"/>
    </source>
</evidence>